<evidence type="ECO:0000313" key="4">
    <source>
        <dbReference type="EMBL" id="KAK7728836.1"/>
    </source>
</evidence>
<evidence type="ECO:0000313" key="5">
    <source>
        <dbReference type="Proteomes" id="UP001430848"/>
    </source>
</evidence>
<dbReference type="InterPro" id="IPR013785">
    <property type="entry name" value="Aldolase_TIM"/>
</dbReference>
<comment type="cofactor">
    <cofactor evidence="1">
        <name>FMN</name>
        <dbReference type="ChEBI" id="CHEBI:58210"/>
    </cofactor>
</comment>
<dbReference type="EMBL" id="JAKNSF020000031">
    <property type="protein sequence ID" value="KAK7728836.1"/>
    <property type="molecule type" value="Genomic_DNA"/>
</dbReference>
<dbReference type="PANTHER" id="PTHR10578:SF140">
    <property type="entry name" value="FMN HYDROXY ACID DEHYDROGENASE DOMAIN-CONTAINING PROTEIN"/>
    <property type="match status" value="1"/>
</dbReference>
<reference evidence="4 5" key="1">
    <citation type="submission" date="2024-02" db="EMBL/GenBank/DDBJ databases">
        <title>De novo assembly and annotation of 12 fungi associated with fruit tree decline syndrome in Ontario, Canada.</title>
        <authorList>
            <person name="Sulman M."/>
            <person name="Ellouze W."/>
            <person name="Ilyukhin E."/>
        </authorList>
    </citation>
    <scope>NUCLEOTIDE SEQUENCE [LARGE SCALE GENOMIC DNA]</scope>
    <source>
        <strain evidence="4 5">M169</strain>
    </source>
</reference>
<evidence type="ECO:0000256" key="1">
    <source>
        <dbReference type="ARBA" id="ARBA00001917"/>
    </source>
</evidence>
<gene>
    <name evidence="4" type="ORF">SLS63_006444</name>
</gene>
<comment type="caution">
    <text evidence="4">The sequence shown here is derived from an EMBL/GenBank/DDBJ whole genome shotgun (WGS) entry which is preliminary data.</text>
</comment>
<dbReference type="PROSITE" id="PS51349">
    <property type="entry name" value="FMN_HYDROXY_ACID_DH_2"/>
    <property type="match status" value="1"/>
</dbReference>
<evidence type="ECO:0000259" key="3">
    <source>
        <dbReference type="PROSITE" id="PS51349"/>
    </source>
</evidence>
<protein>
    <recommendedName>
        <fullName evidence="3">FMN hydroxy acid dehydrogenase domain-containing protein</fullName>
    </recommendedName>
</protein>
<keyword evidence="2" id="KW-0560">Oxidoreductase</keyword>
<keyword evidence="5" id="KW-1185">Reference proteome</keyword>
<dbReference type="Pfam" id="PF01070">
    <property type="entry name" value="FMN_dh"/>
    <property type="match status" value="2"/>
</dbReference>
<dbReference type="PANTHER" id="PTHR10578">
    <property type="entry name" value="S -2-HYDROXY-ACID OXIDASE-RELATED"/>
    <property type="match status" value="1"/>
</dbReference>
<proteinExistence type="predicted"/>
<dbReference type="Proteomes" id="UP001430848">
    <property type="component" value="Unassembled WGS sequence"/>
</dbReference>
<organism evidence="4 5">
    <name type="scientific">Diaporthe eres</name>
    <name type="common">Phomopsis oblonga</name>
    <dbReference type="NCBI Taxonomy" id="83184"/>
    <lineage>
        <taxon>Eukaryota</taxon>
        <taxon>Fungi</taxon>
        <taxon>Dikarya</taxon>
        <taxon>Ascomycota</taxon>
        <taxon>Pezizomycotina</taxon>
        <taxon>Sordariomycetes</taxon>
        <taxon>Sordariomycetidae</taxon>
        <taxon>Diaporthales</taxon>
        <taxon>Diaporthaceae</taxon>
        <taxon>Diaporthe</taxon>
        <taxon>Diaporthe eres species complex</taxon>
    </lineage>
</organism>
<sequence>MAPGDYAQYRTAPYFIAPAANLNVPNPEAEANLVRAAADAGVLYIPSIGARLKIEAIAAAGAEGQVMFHQEYIWSNTSQIKNELSRMEAAGFKAIVLAMDNTGVGGVRDRAQRFTPGSDGGRSFNFTIEALNELRSWTSLPIIPKGIKTAKDVKLCADLGFQAVYISNHGGRVVDNTPTTLEILLDLHMNYPEVFDQIEIYADGGVRRGNHVLMLLALGVRAVGLGRPPMFANVYGQEGVEKMLKILNTEMVTEMRLLGETDVNRWRGNASLINTRKVELDYFGAPMSSLKA</sequence>
<dbReference type="InterPro" id="IPR037396">
    <property type="entry name" value="FMN_HAD"/>
</dbReference>
<dbReference type="SUPFAM" id="SSF51395">
    <property type="entry name" value="FMN-linked oxidoreductases"/>
    <property type="match status" value="1"/>
</dbReference>
<dbReference type="InterPro" id="IPR000262">
    <property type="entry name" value="FMN-dep_DH"/>
</dbReference>
<dbReference type="Gene3D" id="3.20.20.70">
    <property type="entry name" value="Aldolase class I"/>
    <property type="match status" value="1"/>
</dbReference>
<feature type="domain" description="FMN hydroxy acid dehydrogenase" evidence="3">
    <location>
        <begin position="1"/>
        <end position="276"/>
    </location>
</feature>
<evidence type="ECO:0000256" key="2">
    <source>
        <dbReference type="ARBA" id="ARBA00023002"/>
    </source>
</evidence>
<accession>A0ABR1P8J5</accession>
<name>A0ABR1P8J5_DIAER</name>